<accession>A0A9W7FMS4</accession>
<evidence type="ECO:0000259" key="3">
    <source>
        <dbReference type="Pfam" id="PF03435"/>
    </source>
</evidence>
<dbReference type="PANTHER" id="PTHR12286:SF5">
    <property type="entry name" value="SACCHAROPINE DEHYDROGENASE-LIKE OXIDOREDUCTASE"/>
    <property type="match status" value="1"/>
</dbReference>
<comment type="caution">
    <text evidence="4">The sequence shown here is derived from an EMBL/GenBank/DDBJ whole genome shotgun (WGS) entry which is preliminary data.</text>
</comment>
<dbReference type="InterPro" id="IPR036291">
    <property type="entry name" value="NAD(P)-bd_dom_sf"/>
</dbReference>
<dbReference type="InterPro" id="IPR005097">
    <property type="entry name" value="Sacchrp_dh_NADP-bd"/>
</dbReference>
<proteinExistence type="inferred from homology"/>
<dbReference type="GO" id="GO:0009247">
    <property type="term" value="P:glycolipid biosynthetic process"/>
    <property type="evidence" value="ECO:0007669"/>
    <property type="project" value="TreeGrafter"/>
</dbReference>
<keyword evidence="5" id="KW-1185">Reference proteome</keyword>
<dbReference type="AlphaFoldDB" id="A0A9W7FMS4"/>
<dbReference type="Gene3D" id="3.40.50.720">
    <property type="entry name" value="NAD(P)-binding Rossmann-like Domain"/>
    <property type="match status" value="1"/>
</dbReference>
<dbReference type="SUPFAM" id="SSF51735">
    <property type="entry name" value="NAD(P)-binding Rossmann-fold domains"/>
    <property type="match status" value="1"/>
</dbReference>
<sequence length="451" mass="48708">MWKFLGLLTVLTSLIIYNISPPTPLPLPSQCVTSPSLYTPYAPPPPVTSSHPSRDFDIIVYGATGFTGKLVMEYYALNFPSLKIASAGRSLSKLSDLTSSSSLPFPYFACSSTDLPCLLELSSKTRVLISLAGPYTLYGSNVVRAAAESGTHYVDLSGEFFFHRKTVDELHGIAEGTGAKIIIAGGFDSVPFDLGSQLVLRDLGVKPGSPSSSLIRIVSLVTEVRGWLSGGTLASMIEGVTGMVKGVVSGSLKMDYANDPYITLPEVNDCLRVDTEATGWGSFLRYDGTVESVGMPHFMAYCNSRVIRRSFYFMRQGRVSYSEGMSVEAAVKATWWAFKQWLKGEVTLLPKPGEGPGEGMRRDGGFEVKVVGISEKETVTYKIIGRGDPGYEFTSKIVATVGLCLSNPECERDHGVGGVMTVGSGLKGKNLREMIEEVQGEGGPLMEFKKL</sequence>
<evidence type="ECO:0000256" key="2">
    <source>
        <dbReference type="SAM" id="SignalP"/>
    </source>
</evidence>
<dbReference type="Pfam" id="PF03435">
    <property type="entry name" value="Sacchrp_dh_NADP"/>
    <property type="match status" value="1"/>
</dbReference>
<dbReference type="GO" id="GO:0005886">
    <property type="term" value="C:plasma membrane"/>
    <property type="evidence" value="ECO:0007669"/>
    <property type="project" value="TreeGrafter"/>
</dbReference>
<dbReference type="InterPro" id="IPR051276">
    <property type="entry name" value="Saccharopine_DH-like_oxidrdct"/>
</dbReference>
<dbReference type="EMBL" id="BRXX01000522">
    <property type="protein sequence ID" value="GMI15532.1"/>
    <property type="molecule type" value="Genomic_DNA"/>
</dbReference>
<comment type="similarity">
    <text evidence="1">Belongs to the saccharopine dehydrogenase family.</text>
</comment>
<evidence type="ECO:0000313" key="5">
    <source>
        <dbReference type="Proteomes" id="UP001165160"/>
    </source>
</evidence>
<feature type="domain" description="Saccharopine dehydrogenase NADP binding" evidence="3">
    <location>
        <begin position="58"/>
        <end position="177"/>
    </location>
</feature>
<organism evidence="4 5">
    <name type="scientific">Triparma verrucosa</name>
    <dbReference type="NCBI Taxonomy" id="1606542"/>
    <lineage>
        <taxon>Eukaryota</taxon>
        <taxon>Sar</taxon>
        <taxon>Stramenopiles</taxon>
        <taxon>Ochrophyta</taxon>
        <taxon>Bolidophyceae</taxon>
        <taxon>Parmales</taxon>
        <taxon>Triparmaceae</taxon>
        <taxon>Triparma</taxon>
    </lineage>
</organism>
<reference evidence="5" key="1">
    <citation type="journal article" date="2023" name="Commun. Biol.">
        <title>Genome analysis of Parmales, the sister group of diatoms, reveals the evolutionary specialization of diatoms from phago-mixotrophs to photoautotrophs.</title>
        <authorList>
            <person name="Ban H."/>
            <person name="Sato S."/>
            <person name="Yoshikawa S."/>
            <person name="Yamada K."/>
            <person name="Nakamura Y."/>
            <person name="Ichinomiya M."/>
            <person name="Sato N."/>
            <person name="Blanc-Mathieu R."/>
            <person name="Endo H."/>
            <person name="Kuwata A."/>
            <person name="Ogata H."/>
        </authorList>
    </citation>
    <scope>NUCLEOTIDE SEQUENCE [LARGE SCALE GENOMIC DNA]</scope>
    <source>
        <strain evidence="5">NIES 3699</strain>
    </source>
</reference>
<feature type="signal peptide" evidence="2">
    <location>
        <begin position="1"/>
        <end position="20"/>
    </location>
</feature>
<evidence type="ECO:0000313" key="4">
    <source>
        <dbReference type="EMBL" id="GMI15532.1"/>
    </source>
</evidence>
<feature type="chain" id="PRO_5040977452" description="Saccharopine dehydrogenase NADP binding domain-containing protein" evidence="2">
    <location>
        <begin position="21"/>
        <end position="451"/>
    </location>
</feature>
<dbReference type="Proteomes" id="UP001165160">
    <property type="component" value="Unassembled WGS sequence"/>
</dbReference>
<protein>
    <recommendedName>
        <fullName evidence="3">Saccharopine dehydrogenase NADP binding domain-containing protein</fullName>
    </recommendedName>
</protein>
<keyword evidence="2" id="KW-0732">Signal</keyword>
<gene>
    <name evidence="4" type="ORF">TrVE_jg11991</name>
</gene>
<dbReference type="PANTHER" id="PTHR12286">
    <property type="entry name" value="SACCHAROPINE DEHYDROGENASE-LIKE OXIDOREDUCTASE"/>
    <property type="match status" value="1"/>
</dbReference>
<name>A0A9W7FMS4_9STRA</name>
<evidence type="ECO:0000256" key="1">
    <source>
        <dbReference type="ARBA" id="ARBA00038048"/>
    </source>
</evidence>